<dbReference type="SUPFAM" id="SSF53187">
    <property type="entry name" value="Zn-dependent exopeptidases"/>
    <property type="match status" value="1"/>
</dbReference>
<dbReference type="GO" id="GO:0008233">
    <property type="term" value="F:peptidase activity"/>
    <property type="evidence" value="ECO:0007669"/>
    <property type="project" value="UniProtKB-KW"/>
</dbReference>
<keyword evidence="2" id="KW-0479">Metal-binding</keyword>
<protein>
    <recommendedName>
        <fullName evidence="4">Peptidase M20 dimerisation domain-containing protein</fullName>
    </recommendedName>
</protein>
<organism evidence="5 6">
    <name type="scientific">Candidatus Brennerbacteria bacterium RIFOXYD1_FULL_41_16</name>
    <dbReference type="NCBI Taxonomy" id="1797529"/>
    <lineage>
        <taxon>Bacteria</taxon>
        <taxon>Candidatus Brenneribacteriota</taxon>
    </lineage>
</organism>
<keyword evidence="3" id="KW-0378">Hydrolase</keyword>
<dbReference type="STRING" id="1797529.A2570_02360"/>
<reference evidence="5 6" key="1">
    <citation type="journal article" date="2016" name="Nat. Commun.">
        <title>Thousands of microbial genomes shed light on interconnected biogeochemical processes in an aquifer system.</title>
        <authorList>
            <person name="Anantharaman K."/>
            <person name="Brown C.T."/>
            <person name="Hug L.A."/>
            <person name="Sharon I."/>
            <person name="Castelle C.J."/>
            <person name="Probst A.J."/>
            <person name="Thomas B.C."/>
            <person name="Singh A."/>
            <person name="Wilkins M.J."/>
            <person name="Karaoz U."/>
            <person name="Brodie E.L."/>
            <person name="Williams K.H."/>
            <person name="Hubbard S.S."/>
            <person name="Banfield J.F."/>
        </authorList>
    </citation>
    <scope>NUCLEOTIDE SEQUENCE [LARGE SCALE GENOMIC DNA]</scope>
</reference>
<evidence type="ECO:0000313" key="6">
    <source>
        <dbReference type="Proteomes" id="UP000178570"/>
    </source>
</evidence>
<dbReference type="InterPro" id="IPR036264">
    <property type="entry name" value="Bact_exopeptidase_dim_dom"/>
</dbReference>
<evidence type="ECO:0000256" key="3">
    <source>
        <dbReference type="ARBA" id="ARBA00022801"/>
    </source>
</evidence>
<dbReference type="PANTHER" id="PTHR43270:SF8">
    <property type="entry name" value="DI- AND TRIPEPTIDASE DUG2-RELATED"/>
    <property type="match status" value="1"/>
</dbReference>
<dbReference type="EMBL" id="MHHY01000007">
    <property type="protein sequence ID" value="OGY40556.1"/>
    <property type="molecule type" value="Genomic_DNA"/>
</dbReference>
<accession>A0A1G1XLK0</accession>
<evidence type="ECO:0000256" key="2">
    <source>
        <dbReference type="ARBA" id="ARBA00022723"/>
    </source>
</evidence>
<dbReference type="GO" id="GO:0046872">
    <property type="term" value="F:metal ion binding"/>
    <property type="evidence" value="ECO:0007669"/>
    <property type="project" value="UniProtKB-KW"/>
</dbReference>
<comment type="caution">
    <text evidence="5">The sequence shown here is derived from an EMBL/GenBank/DDBJ whole genome shotgun (WGS) entry which is preliminary data.</text>
</comment>
<dbReference type="Pfam" id="PF01546">
    <property type="entry name" value="Peptidase_M20"/>
    <property type="match status" value="1"/>
</dbReference>
<dbReference type="PANTHER" id="PTHR43270">
    <property type="entry name" value="BETA-ALA-HIS DIPEPTIDASE"/>
    <property type="match status" value="1"/>
</dbReference>
<evidence type="ECO:0000259" key="4">
    <source>
        <dbReference type="Pfam" id="PF07687"/>
    </source>
</evidence>
<dbReference type="Gene3D" id="3.30.70.360">
    <property type="match status" value="1"/>
</dbReference>
<keyword evidence="1" id="KW-0645">Protease</keyword>
<dbReference type="InterPro" id="IPR011650">
    <property type="entry name" value="Peptidase_M20_dimer"/>
</dbReference>
<dbReference type="InterPro" id="IPR002933">
    <property type="entry name" value="Peptidase_M20"/>
</dbReference>
<name>A0A1G1XLK0_9BACT</name>
<dbReference type="SUPFAM" id="SSF55031">
    <property type="entry name" value="Bacterial exopeptidase dimerisation domain"/>
    <property type="match status" value="1"/>
</dbReference>
<gene>
    <name evidence="5" type="ORF">A2570_02360</name>
</gene>
<dbReference type="Proteomes" id="UP000178570">
    <property type="component" value="Unassembled WGS sequence"/>
</dbReference>
<dbReference type="InterPro" id="IPR051458">
    <property type="entry name" value="Cyt/Met_Dipeptidase"/>
</dbReference>
<dbReference type="Gene3D" id="3.40.630.10">
    <property type="entry name" value="Zn peptidases"/>
    <property type="match status" value="1"/>
</dbReference>
<dbReference type="AlphaFoldDB" id="A0A1G1XLK0"/>
<proteinExistence type="predicted"/>
<dbReference type="Pfam" id="PF07687">
    <property type="entry name" value="M20_dimer"/>
    <property type="match status" value="1"/>
</dbReference>
<evidence type="ECO:0000313" key="5">
    <source>
        <dbReference type="EMBL" id="OGY40556.1"/>
    </source>
</evidence>
<feature type="domain" description="Peptidase M20 dimerisation" evidence="4">
    <location>
        <begin position="188"/>
        <end position="340"/>
    </location>
</feature>
<evidence type="ECO:0000256" key="1">
    <source>
        <dbReference type="ARBA" id="ARBA00022670"/>
    </source>
</evidence>
<dbReference type="GO" id="GO:0006508">
    <property type="term" value="P:proteolysis"/>
    <property type="evidence" value="ECO:0007669"/>
    <property type="project" value="UniProtKB-KW"/>
</dbReference>
<sequence length="439" mass="49744">MFEQYKSLLSELVKFKSVSTDASFLSEIQATVVWYKKLFQDNGFTVQVVEGHDNPLIVADYVADSSLKTVLVYGHYDVQPASKEEGWDSEPFALSERNGRLYARGVIDNKGQHLVHVVNVFKHIHNKTLGYNIKFLIEGAEEIGSPNLERFIKENRKFLKADFVLLSDGEISGNMPNIEIGFRGIFNATLNIKVGNVDLHSGMYGGFAPNAIHELAKIISKFYTEDNRISEDELYLESAPITKEILENNKNIPFFQEEYEKITGKRKFFTENNLDFYTKTGLLPSIEVTGIQSGYAGEGYRNAIPHKALAKINVRLSPTQDPQRVFASFKKFLKKITPDYIDWDINCDQSGKGVFVEVDNEHVAGAKKILETVWQKPVALKYVGGSLPIITFFKDNLDLPTLSIPLVNEDCNMHGANENFELSYLEKAMEFSKIFFTKK</sequence>